<comment type="caution">
    <text evidence="1">The sequence shown here is derived from an EMBL/GenBank/DDBJ whole genome shotgun (WGS) entry which is preliminary data.</text>
</comment>
<protein>
    <recommendedName>
        <fullName evidence="3">Tautomerase family protein</fullName>
    </recommendedName>
</protein>
<dbReference type="EMBL" id="CAJPUY010000001">
    <property type="protein sequence ID" value="CAG2127180.1"/>
    <property type="molecule type" value="Genomic_DNA"/>
</dbReference>
<gene>
    <name evidence="1" type="ORF">LMG31506_00369</name>
</gene>
<dbReference type="RefSeq" id="WP_211945373.1">
    <property type="nucleotide sequence ID" value="NZ_CAJPUY010000001.1"/>
</dbReference>
<evidence type="ECO:0008006" key="3">
    <source>
        <dbReference type="Google" id="ProtNLM"/>
    </source>
</evidence>
<evidence type="ECO:0000313" key="2">
    <source>
        <dbReference type="Proteomes" id="UP000672934"/>
    </source>
</evidence>
<dbReference type="Gene3D" id="3.30.429.10">
    <property type="entry name" value="Macrophage Migration Inhibitory Factor"/>
    <property type="match status" value="1"/>
</dbReference>
<name>A0A916IN92_9BURK</name>
<accession>A0A916IN92</accession>
<dbReference type="InterPro" id="IPR037479">
    <property type="entry name" value="Tauto_MSAD"/>
</dbReference>
<dbReference type="PANTHER" id="PTHR38460:SF1">
    <property type="entry name" value="TAUTOMERASE YOLI-RELATED"/>
    <property type="match status" value="1"/>
</dbReference>
<sequence>MPMTHVSMRKGQPATYRAAVLEGIHETLHKSLGVHPDAFFMTVSEHEDANFHANTTYPFARSADLLLIQITLTAGRSAEDKQRFYHDLITRLEAEPGVKPADVFINLIEVPGENWSPGNGLAGRNPATASA</sequence>
<proteinExistence type="predicted"/>
<dbReference type="SUPFAM" id="SSF55331">
    <property type="entry name" value="Tautomerase/MIF"/>
    <property type="match status" value="1"/>
</dbReference>
<dbReference type="Proteomes" id="UP000672934">
    <property type="component" value="Unassembled WGS sequence"/>
</dbReference>
<organism evidence="1 2">
    <name type="scientific">Cupriavidus yeoncheonensis</name>
    <dbReference type="NCBI Taxonomy" id="1462994"/>
    <lineage>
        <taxon>Bacteria</taxon>
        <taxon>Pseudomonadati</taxon>
        <taxon>Pseudomonadota</taxon>
        <taxon>Betaproteobacteria</taxon>
        <taxon>Burkholderiales</taxon>
        <taxon>Burkholderiaceae</taxon>
        <taxon>Cupriavidus</taxon>
    </lineage>
</organism>
<keyword evidence="2" id="KW-1185">Reference proteome</keyword>
<dbReference type="InterPro" id="IPR014347">
    <property type="entry name" value="Tautomerase/MIF_sf"/>
</dbReference>
<dbReference type="Pfam" id="PF14552">
    <property type="entry name" value="Tautomerase_2"/>
    <property type="match status" value="1"/>
</dbReference>
<evidence type="ECO:0000313" key="1">
    <source>
        <dbReference type="EMBL" id="CAG2127180.1"/>
    </source>
</evidence>
<dbReference type="PANTHER" id="PTHR38460">
    <property type="entry name" value="TAUTOMERASE YOLI-RELATED"/>
    <property type="match status" value="1"/>
</dbReference>
<dbReference type="AlphaFoldDB" id="A0A916IN92"/>
<reference evidence="1" key="1">
    <citation type="submission" date="2021-03" db="EMBL/GenBank/DDBJ databases">
        <authorList>
            <person name="Peeters C."/>
        </authorList>
    </citation>
    <scope>NUCLEOTIDE SEQUENCE</scope>
    <source>
        <strain evidence="1">LMG 31506</strain>
    </source>
</reference>